<protein>
    <recommendedName>
        <fullName evidence="1">Reverse transcriptase zinc-binding domain-containing protein</fullName>
    </recommendedName>
</protein>
<feature type="domain" description="Reverse transcriptase zinc-binding" evidence="1">
    <location>
        <begin position="257"/>
        <end position="342"/>
    </location>
</feature>
<reference evidence="2 3" key="1">
    <citation type="submission" date="2023-03" db="EMBL/GenBank/DDBJ databases">
        <title>WGS of Gossypium arboreum.</title>
        <authorList>
            <person name="Yu D."/>
        </authorList>
    </citation>
    <scope>NUCLEOTIDE SEQUENCE [LARGE SCALE GENOMIC DNA]</scope>
    <source>
        <tissue evidence="2">Leaf</tissue>
    </source>
</reference>
<dbReference type="PANTHER" id="PTHR33116">
    <property type="entry name" value="REVERSE TRANSCRIPTASE ZINC-BINDING DOMAIN-CONTAINING PROTEIN-RELATED-RELATED"/>
    <property type="match status" value="1"/>
</dbReference>
<evidence type="ECO:0000313" key="3">
    <source>
        <dbReference type="Proteomes" id="UP001358586"/>
    </source>
</evidence>
<accession>A0ABR0P272</accession>
<keyword evidence="3" id="KW-1185">Reference proteome</keyword>
<evidence type="ECO:0000259" key="1">
    <source>
        <dbReference type="Pfam" id="PF13966"/>
    </source>
</evidence>
<proteinExistence type="predicted"/>
<organism evidence="2 3">
    <name type="scientific">Gossypium arboreum</name>
    <name type="common">Tree cotton</name>
    <name type="synonym">Gossypium nanking</name>
    <dbReference type="NCBI Taxonomy" id="29729"/>
    <lineage>
        <taxon>Eukaryota</taxon>
        <taxon>Viridiplantae</taxon>
        <taxon>Streptophyta</taxon>
        <taxon>Embryophyta</taxon>
        <taxon>Tracheophyta</taxon>
        <taxon>Spermatophyta</taxon>
        <taxon>Magnoliopsida</taxon>
        <taxon>eudicotyledons</taxon>
        <taxon>Gunneridae</taxon>
        <taxon>Pentapetalae</taxon>
        <taxon>rosids</taxon>
        <taxon>malvids</taxon>
        <taxon>Malvales</taxon>
        <taxon>Malvaceae</taxon>
        <taxon>Malvoideae</taxon>
        <taxon>Gossypium</taxon>
    </lineage>
</organism>
<name>A0ABR0P272_GOSAR</name>
<sequence>MVRRRKNESFQNLKDRIKLRIDSWSNKYLSKGGKEVFIKAILQAIPTYTMACFQLPKTLCDEMEGIIVKFWWQQGRGKNGIHWCTWKNFYRLKENRGLGFQNLSHFNIALLAKQGWRLICYLNSLLAKVLKEKYYPQSNFLEARLGKLPFLTWKSIWAANGLLQDELCWRVGNGRDIFIWNDCWIPGIDTINRQDRTDNEELELVSDLIDCLSRKWKTELICSTFNEEVAHKILQIPISGTSHADFQVWKGEQSGEFSVRSAYKLLQNSLLDPRSYLIQAKSKKFYSKLWSSQLLTKVAITIWRIFWNYMPTFVNLRCKRVLTNVRCLSCSSGDEDCSHIFNTILQI</sequence>
<dbReference type="EMBL" id="JARKNE010000008">
    <property type="protein sequence ID" value="KAK5812542.1"/>
    <property type="molecule type" value="Genomic_DNA"/>
</dbReference>
<dbReference type="Pfam" id="PF13966">
    <property type="entry name" value="zf-RVT"/>
    <property type="match status" value="1"/>
</dbReference>
<dbReference type="InterPro" id="IPR026960">
    <property type="entry name" value="RVT-Znf"/>
</dbReference>
<dbReference type="Proteomes" id="UP001358586">
    <property type="component" value="Chromosome 8"/>
</dbReference>
<gene>
    <name evidence="2" type="ORF">PVK06_027977</name>
</gene>
<dbReference type="PANTHER" id="PTHR33116:SF86">
    <property type="entry name" value="REVERSE TRANSCRIPTASE DOMAIN-CONTAINING PROTEIN"/>
    <property type="match status" value="1"/>
</dbReference>
<comment type="caution">
    <text evidence="2">The sequence shown here is derived from an EMBL/GenBank/DDBJ whole genome shotgun (WGS) entry which is preliminary data.</text>
</comment>
<evidence type="ECO:0000313" key="2">
    <source>
        <dbReference type="EMBL" id="KAK5812542.1"/>
    </source>
</evidence>